<reference evidence="2 3" key="1">
    <citation type="submission" date="2020-08" db="EMBL/GenBank/DDBJ databases">
        <authorList>
            <person name="Liu C."/>
            <person name="Sun Q."/>
        </authorList>
    </citation>
    <scope>NUCLEOTIDE SEQUENCE [LARGE SCALE GENOMIC DNA]</scope>
    <source>
        <strain evidence="2 3">NSJ-4</strain>
    </source>
</reference>
<gene>
    <name evidence="2" type="ORF">H9Q76_02765</name>
</gene>
<name>A0A7G9FNU9_9FIRM</name>
<sequence>MIIISVLLLYNKDEPADVVSWMNHVNTMQLLFIAMGIASVPYVGSYIDDNCHKFRIQMELRSNHREYYIISKMLVVFISTQITFILGFLITLQINYIRLGMPDETQWFEILDLERAYMQYLKEGRTGLYFAVCIFHMSVLAGFMSLLGLFVSEFVNNKIAAYTFPLLCVYVQDILMQRLLGWQRGAVISWKALGVNQLEMTLSGQQPSTFFFQICCYIFIVSYCINYKNGRRK</sequence>
<proteinExistence type="predicted"/>
<dbReference type="KEGG" id="wcp:H9Q76_02765"/>
<keyword evidence="1" id="KW-0472">Membrane</keyword>
<dbReference type="EMBL" id="CP060632">
    <property type="protein sequence ID" value="QNM00231.1"/>
    <property type="molecule type" value="Genomic_DNA"/>
</dbReference>
<dbReference type="Proteomes" id="UP000515819">
    <property type="component" value="Chromosome"/>
</dbReference>
<accession>A0A7G9FNU9</accession>
<feature type="transmembrane region" description="Helical" evidence="1">
    <location>
        <begin position="67"/>
        <end position="92"/>
    </location>
</feature>
<keyword evidence="1" id="KW-1133">Transmembrane helix</keyword>
<feature type="transmembrane region" description="Helical" evidence="1">
    <location>
        <begin position="210"/>
        <end position="227"/>
    </location>
</feature>
<evidence type="ECO:0000313" key="3">
    <source>
        <dbReference type="Proteomes" id="UP000515819"/>
    </source>
</evidence>
<evidence type="ECO:0000256" key="1">
    <source>
        <dbReference type="SAM" id="Phobius"/>
    </source>
</evidence>
<protein>
    <submittedName>
        <fullName evidence="2">Uncharacterized protein</fullName>
    </submittedName>
</protein>
<keyword evidence="1" id="KW-0812">Transmembrane</keyword>
<dbReference type="AlphaFoldDB" id="A0A7G9FNU9"/>
<dbReference type="RefSeq" id="WP_147341768.1">
    <property type="nucleotide sequence ID" value="NZ_CP060632.1"/>
</dbReference>
<feature type="transmembrane region" description="Helical" evidence="1">
    <location>
        <begin position="128"/>
        <end position="152"/>
    </location>
</feature>
<organism evidence="2 3">
    <name type="scientific">Wujia chipingensis</name>
    <dbReference type="NCBI Taxonomy" id="2763670"/>
    <lineage>
        <taxon>Bacteria</taxon>
        <taxon>Bacillati</taxon>
        <taxon>Bacillota</taxon>
        <taxon>Clostridia</taxon>
        <taxon>Lachnospirales</taxon>
        <taxon>Lachnospiraceae</taxon>
        <taxon>Wujia</taxon>
    </lineage>
</organism>
<feature type="transmembrane region" description="Helical" evidence="1">
    <location>
        <begin position="159"/>
        <end position="180"/>
    </location>
</feature>
<evidence type="ECO:0000313" key="2">
    <source>
        <dbReference type="EMBL" id="QNM00231.1"/>
    </source>
</evidence>
<feature type="transmembrane region" description="Helical" evidence="1">
    <location>
        <begin position="28"/>
        <end position="47"/>
    </location>
</feature>
<keyword evidence="3" id="KW-1185">Reference proteome</keyword>